<feature type="domain" description="DNA replication/recombination mediator RecO N-terminal" evidence="8">
    <location>
        <begin position="1"/>
        <end position="76"/>
    </location>
</feature>
<dbReference type="Proteomes" id="UP000231516">
    <property type="component" value="Unassembled WGS sequence"/>
</dbReference>
<dbReference type="Gene3D" id="2.40.50.140">
    <property type="entry name" value="Nucleic acid-binding proteins"/>
    <property type="match status" value="1"/>
</dbReference>
<dbReference type="Pfam" id="PF02565">
    <property type="entry name" value="RecO_C"/>
    <property type="match status" value="1"/>
</dbReference>
<evidence type="ECO:0000256" key="6">
    <source>
        <dbReference type="ARBA" id="ARBA00033409"/>
    </source>
</evidence>
<comment type="caution">
    <text evidence="9">The sequence shown here is derived from an EMBL/GenBank/DDBJ whole genome shotgun (WGS) entry which is preliminary data.</text>
</comment>
<dbReference type="PANTHER" id="PTHR33991">
    <property type="entry name" value="DNA REPAIR PROTEIN RECO"/>
    <property type="match status" value="1"/>
</dbReference>
<evidence type="ECO:0000313" key="10">
    <source>
        <dbReference type="Proteomes" id="UP000231516"/>
    </source>
</evidence>
<dbReference type="GO" id="GO:0006310">
    <property type="term" value="P:DNA recombination"/>
    <property type="evidence" value="ECO:0007669"/>
    <property type="project" value="UniProtKB-UniRule"/>
</dbReference>
<dbReference type="NCBIfam" id="TIGR00613">
    <property type="entry name" value="reco"/>
    <property type="match status" value="1"/>
</dbReference>
<organism evidence="9 10">
    <name type="scientific">Paramylibacter kogurei</name>
    <dbReference type="NCBI Taxonomy" id="1889778"/>
    <lineage>
        <taxon>Bacteria</taxon>
        <taxon>Pseudomonadati</taxon>
        <taxon>Pseudomonadota</taxon>
        <taxon>Alphaproteobacteria</taxon>
        <taxon>Rhodobacterales</taxon>
        <taxon>Paracoccaceae</taxon>
        <taxon>Paramylibacter</taxon>
    </lineage>
</organism>
<evidence type="ECO:0000313" key="9">
    <source>
        <dbReference type="EMBL" id="PIB23263.1"/>
    </source>
</evidence>
<evidence type="ECO:0000256" key="5">
    <source>
        <dbReference type="ARBA" id="ARBA00023204"/>
    </source>
</evidence>
<dbReference type="Gene3D" id="1.20.1440.120">
    <property type="entry name" value="Recombination protein O, C-terminal domain"/>
    <property type="match status" value="1"/>
</dbReference>
<protein>
    <recommendedName>
        <fullName evidence="2 7">DNA repair protein RecO</fullName>
    </recommendedName>
    <alternativeName>
        <fullName evidence="6 7">Recombination protein O</fullName>
    </alternativeName>
</protein>
<keyword evidence="3 7" id="KW-0227">DNA damage</keyword>
<reference evidence="9 10" key="1">
    <citation type="submission" date="2016-08" db="EMBL/GenBank/DDBJ databases">
        <title>Draft genome of Amylibacter sp. strain 4G11.</title>
        <authorList>
            <person name="Wong S.-K."/>
            <person name="Hamasaki K."/>
            <person name="Yoshizawa S."/>
        </authorList>
    </citation>
    <scope>NUCLEOTIDE SEQUENCE [LARGE SCALE GENOMIC DNA]</scope>
    <source>
        <strain evidence="9 10">4G11</strain>
    </source>
</reference>
<comment type="function">
    <text evidence="7">Involved in DNA repair and RecF pathway recombination.</text>
</comment>
<name>A0A2G5K2L9_9RHOB</name>
<dbReference type="InterPro" id="IPR042242">
    <property type="entry name" value="RecO_C"/>
</dbReference>
<dbReference type="OrthoDB" id="9804792at2"/>
<dbReference type="PANTHER" id="PTHR33991:SF1">
    <property type="entry name" value="DNA REPAIR PROTEIN RECO"/>
    <property type="match status" value="1"/>
</dbReference>
<evidence type="ECO:0000259" key="8">
    <source>
        <dbReference type="Pfam" id="PF11967"/>
    </source>
</evidence>
<sequence>MEWSGQGVIVGVRRFGETSAIIDVFTQEKGRHAGVVRGGSSRKMAPLLQPGAQVALEWRARLEEHLGNFHVEPLQSRSMIMSDRMGLSGLGAVCSLIQFAFPERMELPELYARTIDLLDRIDGRVPWAAAYAHWEMLLLDDLGYGMDLSSCAVTGVTQELIYVSPKTGRAVSKEGAGEWADRLLVLPDFLRNGFDSDDKQEILNALQLTGYFLQSSLAPALGNRPIPDARARLIRALEKRL</sequence>
<dbReference type="RefSeq" id="WP_099594548.1">
    <property type="nucleotide sequence ID" value="NZ_MDGM01000014.1"/>
</dbReference>
<dbReference type="InterPro" id="IPR022572">
    <property type="entry name" value="DNA_rep/recomb_RecO_N"/>
</dbReference>
<keyword evidence="10" id="KW-1185">Reference proteome</keyword>
<dbReference type="SUPFAM" id="SSF57863">
    <property type="entry name" value="ArfGap/RecO-like zinc finger"/>
    <property type="match status" value="1"/>
</dbReference>
<dbReference type="InterPro" id="IPR037278">
    <property type="entry name" value="ARFGAP/RecO"/>
</dbReference>
<dbReference type="Pfam" id="PF11967">
    <property type="entry name" value="RecO_N"/>
    <property type="match status" value="1"/>
</dbReference>
<dbReference type="HAMAP" id="MF_00201">
    <property type="entry name" value="RecO"/>
    <property type="match status" value="1"/>
</dbReference>
<dbReference type="InterPro" id="IPR012340">
    <property type="entry name" value="NA-bd_OB-fold"/>
</dbReference>
<proteinExistence type="inferred from homology"/>
<evidence type="ECO:0000256" key="4">
    <source>
        <dbReference type="ARBA" id="ARBA00023172"/>
    </source>
</evidence>
<dbReference type="GO" id="GO:0043590">
    <property type="term" value="C:bacterial nucleoid"/>
    <property type="evidence" value="ECO:0007669"/>
    <property type="project" value="TreeGrafter"/>
</dbReference>
<dbReference type="SUPFAM" id="SSF50249">
    <property type="entry name" value="Nucleic acid-binding proteins"/>
    <property type="match status" value="1"/>
</dbReference>
<evidence type="ECO:0000256" key="7">
    <source>
        <dbReference type="HAMAP-Rule" id="MF_00201"/>
    </source>
</evidence>
<accession>A0A2G5K2L9</accession>
<dbReference type="GO" id="GO:0006302">
    <property type="term" value="P:double-strand break repair"/>
    <property type="evidence" value="ECO:0007669"/>
    <property type="project" value="TreeGrafter"/>
</dbReference>
<gene>
    <name evidence="7" type="primary">recO</name>
    <name evidence="9" type="ORF">BFP76_09635</name>
</gene>
<comment type="similarity">
    <text evidence="1 7">Belongs to the RecO family.</text>
</comment>
<dbReference type="EMBL" id="MDGM01000014">
    <property type="protein sequence ID" value="PIB23263.1"/>
    <property type="molecule type" value="Genomic_DNA"/>
</dbReference>
<evidence type="ECO:0000256" key="3">
    <source>
        <dbReference type="ARBA" id="ARBA00022763"/>
    </source>
</evidence>
<keyword evidence="4 7" id="KW-0233">DNA recombination</keyword>
<evidence type="ECO:0000256" key="2">
    <source>
        <dbReference type="ARBA" id="ARBA00021310"/>
    </source>
</evidence>
<keyword evidence="5 7" id="KW-0234">DNA repair</keyword>
<dbReference type="AlphaFoldDB" id="A0A2G5K2L9"/>
<evidence type="ECO:0000256" key="1">
    <source>
        <dbReference type="ARBA" id="ARBA00007452"/>
    </source>
</evidence>
<dbReference type="InterPro" id="IPR003717">
    <property type="entry name" value="RecO"/>
</dbReference>